<dbReference type="RefSeq" id="WP_074233627.1">
    <property type="nucleotide sequence ID" value="NZ_FSRK01000001.1"/>
</dbReference>
<dbReference type="AlphaFoldDB" id="A0A1N6EU85"/>
<protein>
    <submittedName>
        <fullName evidence="1">Uncharacterized protein</fullName>
    </submittedName>
</protein>
<sequence>MYKLLFLLISSICFSQKNEYFSDSKTVIKANQYKINITQNNKGKQPVVDFILYKKSANQWIQIQLGNFRKEESNLYVTTDEDLNNDGYNDIKISFAQAARGSNEIEKLLIFDPKQQKLIDITNSQEYPNLHYNPTRNCINSYMFSGSNTTLFFKLRNNKLENFAKVEFYNDSVYSYKIKNNEQILLKKKPYQSSDSAVFFSDFDPIKE</sequence>
<keyword evidence="2" id="KW-1185">Reference proteome</keyword>
<dbReference type="NCBIfam" id="NF047539">
    <property type="entry name" value="XAC2610_fam"/>
    <property type="match status" value="1"/>
</dbReference>
<dbReference type="EMBL" id="FSRK01000001">
    <property type="protein sequence ID" value="SIN86483.1"/>
    <property type="molecule type" value="Genomic_DNA"/>
</dbReference>
<dbReference type="Proteomes" id="UP000185207">
    <property type="component" value="Unassembled WGS sequence"/>
</dbReference>
<dbReference type="OrthoDB" id="789281at2"/>
<reference evidence="2" key="1">
    <citation type="submission" date="2016-11" db="EMBL/GenBank/DDBJ databases">
        <authorList>
            <person name="Varghese N."/>
            <person name="Submissions S."/>
        </authorList>
    </citation>
    <scope>NUCLEOTIDE SEQUENCE [LARGE SCALE GENOMIC DNA]</scope>
    <source>
        <strain evidence="2">DSM 27623</strain>
    </source>
</reference>
<gene>
    <name evidence="1" type="ORF">SAMN05444409_0851</name>
</gene>
<name>A0A1N6EU85_9FLAO</name>
<proteinExistence type="predicted"/>
<organism evidence="1 2">
    <name type="scientific">Epilithonimonas zeae</name>
    <dbReference type="NCBI Taxonomy" id="1416779"/>
    <lineage>
        <taxon>Bacteria</taxon>
        <taxon>Pseudomonadati</taxon>
        <taxon>Bacteroidota</taxon>
        <taxon>Flavobacteriia</taxon>
        <taxon>Flavobacteriales</taxon>
        <taxon>Weeksellaceae</taxon>
        <taxon>Chryseobacterium group</taxon>
        <taxon>Epilithonimonas</taxon>
    </lineage>
</organism>
<evidence type="ECO:0000313" key="2">
    <source>
        <dbReference type="Proteomes" id="UP000185207"/>
    </source>
</evidence>
<accession>A0A1N6EU85</accession>
<evidence type="ECO:0000313" key="1">
    <source>
        <dbReference type="EMBL" id="SIN86483.1"/>
    </source>
</evidence>
<dbReference type="InterPro" id="IPR058087">
    <property type="entry name" value="XAC2610_dom"/>
</dbReference>